<dbReference type="PANTHER" id="PTHR10515:SF0">
    <property type="entry name" value="THYMIDINE PHOSPHORYLASE"/>
    <property type="match status" value="1"/>
</dbReference>
<comment type="caution">
    <text evidence="6">The sequence shown here is derived from an EMBL/GenBank/DDBJ whole genome shotgun (WGS) entry which is preliminary data.</text>
</comment>
<dbReference type="SMART" id="SM00941">
    <property type="entry name" value="PYNP_C"/>
    <property type="match status" value="1"/>
</dbReference>
<organism evidence="6 7">
    <name type="scientific">Microbacterium algihabitans</name>
    <dbReference type="NCBI Taxonomy" id="3075992"/>
    <lineage>
        <taxon>Bacteria</taxon>
        <taxon>Bacillati</taxon>
        <taxon>Actinomycetota</taxon>
        <taxon>Actinomycetes</taxon>
        <taxon>Micrococcales</taxon>
        <taxon>Microbacteriaceae</taxon>
        <taxon>Microbacterium</taxon>
    </lineage>
</organism>
<dbReference type="RefSeq" id="WP_316000502.1">
    <property type="nucleotide sequence ID" value="NZ_JAWDIU010000001.1"/>
</dbReference>
<dbReference type="Proteomes" id="UP001256673">
    <property type="component" value="Unassembled WGS sequence"/>
</dbReference>
<keyword evidence="7" id="KW-1185">Reference proteome</keyword>
<dbReference type="InterPro" id="IPR018090">
    <property type="entry name" value="Pyrmidine_PPas_bac/euk"/>
</dbReference>
<dbReference type="GO" id="GO:0009032">
    <property type="term" value="F:thymidine phosphorylase activity"/>
    <property type="evidence" value="ECO:0007669"/>
    <property type="project" value="UniProtKB-EC"/>
</dbReference>
<dbReference type="Pfam" id="PF02885">
    <property type="entry name" value="Glycos_trans_3N"/>
    <property type="match status" value="1"/>
</dbReference>
<dbReference type="Gene3D" id="3.90.1170.30">
    <property type="entry name" value="Pyrimidine nucleoside phosphorylase-like, C-terminal domain"/>
    <property type="match status" value="1"/>
</dbReference>
<sequence length="429" mass="44926">MTAEQFDAVDIIRAQRDGKAISEGEIRWLVDAYTRGYVMDAQMAAFTMAVLLNGLGREQIRVLTDAMIASGERMDFSSLGKTTVDKHSTGGVGDKITLPLAPLVAAFGVAVPQLSGRGLGHTGGTLDKLESIPGWRAALSNDEIMAQLRDVGAVICAAGAGLAPADKKLYALRDVTGTVEAIPLIASSIMSKKIAEGTDSLVLDVKFGSGAFMQDIDRARELAETMVALGTDSGVNTTALLTDMNVPLGLAIGNANEVRESVEVLAGGGPADVVELTVALAREMLTLADKPDADVEAALSDGRAMDVWKRMIRAQDGDPDAALPTPRETHTVVADRSGVVTRVDALPFGIGAWRLGAGRARAEDAVVHAAGIDLHVTVGQSISAGQPLFTLSADDETRFSRALDAVEGAWEIGDTAPSGRSLVRERITA</sequence>
<dbReference type="SUPFAM" id="SSF54680">
    <property type="entry name" value="Pyrimidine nucleoside phosphorylase C-terminal domain"/>
    <property type="match status" value="1"/>
</dbReference>
<dbReference type="EMBL" id="JAWDIU010000001">
    <property type="protein sequence ID" value="MDU0325471.1"/>
    <property type="molecule type" value="Genomic_DNA"/>
</dbReference>
<dbReference type="InterPro" id="IPR017459">
    <property type="entry name" value="Glycosyl_Trfase_fam3_N_dom"/>
</dbReference>
<reference evidence="6 7" key="1">
    <citation type="submission" date="2023-09" db="EMBL/GenBank/DDBJ databases">
        <title>Microbacterium fusihabitans sp. nov., Microbacterium phycihabitans sp. nov., and Microbacterium cervinum sp. nov., isolated from dried seaweeds of beach.</title>
        <authorList>
            <person name="Lee S.D."/>
        </authorList>
    </citation>
    <scope>NUCLEOTIDE SEQUENCE [LARGE SCALE GENOMIC DNA]</scope>
    <source>
        <strain evidence="6 7">KSW2-21</strain>
    </source>
</reference>
<accession>A0ABU3RRF3</accession>
<dbReference type="NCBIfam" id="TIGR02644">
    <property type="entry name" value="Y_phosphoryl"/>
    <property type="match status" value="1"/>
</dbReference>
<evidence type="ECO:0000313" key="6">
    <source>
        <dbReference type="EMBL" id="MDU0325471.1"/>
    </source>
</evidence>
<keyword evidence="4 6" id="KW-0808">Transferase</keyword>
<keyword evidence="3 6" id="KW-0328">Glycosyltransferase</keyword>
<dbReference type="Pfam" id="PF07831">
    <property type="entry name" value="PYNP_C"/>
    <property type="match status" value="1"/>
</dbReference>
<dbReference type="PANTHER" id="PTHR10515">
    <property type="entry name" value="THYMIDINE PHOSPHORYLASE"/>
    <property type="match status" value="1"/>
</dbReference>
<dbReference type="Pfam" id="PF00591">
    <property type="entry name" value="Glycos_transf_3"/>
    <property type="match status" value="1"/>
</dbReference>
<evidence type="ECO:0000256" key="1">
    <source>
        <dbReference type="ARBA" id="ARBA00006915"/>
    </source>
</evidence>
<evidence type="ECO:0000256" key="2">
    <source>
        <dbReference type="ARBA" id="ARBA00011738"/>
    </source>
</evidence>
<evidence type="ECO:0000256" key="4">
    <source>
        <dbReference type="ARBA" id="ARBA00022679"/>
    </source>
</evidence>
<evidence type="ECO:0000256" key="3">
    <source>
        <dbReference type="ARBA" id="ARBA00022676"/>
    </source>
</evidence>
<dbReference type="InterPro" id="IPR013102">
    <property type="entry name" value="PYNP_C"/>
</dbReference>
<dbReference type="SUPFAM" id="SSF52418">
    <property type="entry name" value="Nucleoside phosphorylase/phosphoribosyltransferase catalytic domain"/>
    <property type="match status" value="1"/>
</dbReference>
<gene>
    <name evidence="6" type="ORF">RWH43_01755</name>
</gene>
<protein>
    <submittedName>
        <fullName evidence="6">Thymidine phosphorylase</fullName>
        <ecNumber evidence="6">2.4.2.4</ecNumber>
    </submittedName>
</protein>
<dbReference type="PIRSF" id="PIRSF000478">
    <property type="entry name" value="TP_PyNP"/>
    <property type="match status" value="1"/>
</dbReference>
<dbReference type="InterPro" id="IPR017872">
    <property type="entry name" value="Pyrmidine_PPase_CS"/>
</dbReference>
<evidence type="ECO:0000313" key="7">
    <source>
        <dbReference type="Proteomes" id="UP001256673"/>
    </source>
</evidence>
<comment type="subunit">
    <text evidence="2">Homodimer.</text>
</comment>
<dbReference type="NCBIfam" id="NF004490">
    <property type="entry name" value="PRK05820.1"/>
    <property type="match status" value="1"/>
</dbReference>
<dbReference type="InterPro" id="IPR036320">
    <property type="entry name" value="Glycosyl_Trfase_fam3_N_dom_sf"/>
</dbReference>
<dbReference type="Gene3D" id="1.20.970.10">
    <property type="entry name" value="Transferase, Pyrimidine Nucleoside Phosphorylase, Chain C"/>
    <property type="match status" value="1"/>
</dbReference>
<dbReference type="InterPro" id="IPR000312">
    <property type="entry name" value="Glycosyl_Trfase_fam3"/>
</dbReference>
<comment type="similarity">
    <text evidence="1">Belongs to the thymidine/pyrimidine-nucleoside phosphorylase family.</text>
</comment>
<dbReference type="PROSITE" id="PS00647">
    <property type="entry name" value="THYMID_PHOSPHORYLASE"/>
    <property type="match status" value="1"/>
</dbReference>
<name>A0ABU3RRF3_9MICO</name>
<dbReference type="InterPro" id="IPR035902">
    <property type="entry name" value="Nuc_phospho_transferase"/>
</dbReference>
<dbReference type="Gene3D" id="3.40.1030.10">
    <property type="entry name" value="Nucleoside phosphorylase/phosphoribosyltransferase catalytic domain"/>
    <property type="match status" value="1"/>
</dbReference>
<dbReference type="InterPro" id="IPR036566">
    <property type="entry name" value="PYNP-like_C_sf"/>
</dbReference>
<feature type="domain" description="Pyrimidine nucleoside phosphorylase C-terminal" evidence="5">
    <location>
        <begin position="339"/>
        <end position="413"/>
    </location>
</feature>
<proteinExistence type="inferred from homology"/>
<dbReference type="SUPFAM" id="SSF47648">
    <property type="entry name" value="Nucleoside phosphorylase/phosphoribosyltransferase N-terminal domain"/>
    <property type="match status" value="1"/>
</dbReference>
<evidence type="ECO:0000259" key="5">
    <source>
        <dbReference type="SMART" id="SM00941"/>
    </source>
</evidence>
<dbReference type="InterPro" id="IPR000053">
    <property type="entry name" value="Thymidine/pyrmidine_PPase"/>
</dbReference>
<dbReference type="EC" id="2.4.2.4" evidence="6"/>